<evidence type="ECO:0000313" key="1">
    <source>
        <dbReference type="EMBL" id="CAJ0607547.1"/>
    </source>
</evidence>
<protein>
    <submittedName>
        <fullName evidence="1">Uncharacterized protein</fullName>
    </submittedName>
</protein>
<proteinExistence type="predicted"/>
<accession>A0AA36HBH7</accession>
<gene>
    <name evidence="1" type="ORF">CYNAS_LOCUS19530</name>
</gene>
<name>A0AA36HBH7_CYLNA</name>
<comment type="caution">
    <text evidence="1">The sequence shown here is derived from an EMBL/GenBank/DDBJ whole genome shotgun (WGS) entry which is preliminary data.</text>
</comment>
<reference evidence="1" key="1">
    <citation type="submission" date="2023-07" db="EMBL/GenBank/DDBJ databases">
        <authorList>
            <consortium name="CYATHOMIX"/>
        </authorList>
    </citation>
    <scope>NUCLEOTIDE SEQUENCE</scope>
    <source>
        <strain evidence="1">N/A</strain>
    </source>
</reference>
<dbReference type="AlphaFoldDB" id="A0AA36HBH7"/>
<organism evidence="1 2">
    <name type="scientific">Cylicocyclus nassatus</name>
    <name type="common">Nematode worm</name>
    <dbReference type="NCBI Taxonomy" id="53992"/>
    <lineage>
        <taxon>Eukaryota</taxon>
        <taxon>Metazoa</taxon>
        <taxon>Ecdysozoa</taxon>
        <taxon>Nematoda</taxon>
        <taxon>Chromadorea</taxon>
        <taxon>Rhabditida</taxon>
        <taxon>Rhabditina</taxon>
        <taxon>Rhabditomorpha</taxon>
        <taxon>Strongyloidea</taxon>
        <taxon>Strongylidae</taxon>
        <taxon>Cylicocyclus</taxon>
    </lineage>
</organism>
<evidence type="ECO:0000313" key="2">
    <source>
        <dbReference type="Proteomes" id="UP001176961"/>
    </source>
</evidence>
<sequence length="308" mass="35578">MAFSSSVHASQYVNDVGVRRYGDFHLCQRSIQLRLRENSISYGGIDCVPQDLTLQELIEVLDRKKREPHDYVEMEESWAGEGNYFENEPPQQQSARMTAYEEFTNSDMATRARLCLEGFERIEGAEAMRLGFTAVQLQADLTRVQLSQTRRTMDVTNTALPESTLLKVVSTNCCKCWLILNNAASDWIPRPRDCTYQQITSLYRSVLQLTEEDAMSLGHDELRKGNSIDLVRSKFYQGLGSNNAERNEELEQMTRERAKWRLCLYRSLQKALGYIRAYIYDEVAGSGSQAVVRRECYSRWKMLHHKPI</sequence>
<keyword evidence="2" id="KW-1185">Reference proteome</keyword>
<dbReference type="Proteomes" id="UP001176961">
    <property type="component" value="Unassembled WGS sequence"/>
</dbReference>
<dbReference type="EMBL" id="CATQJL010000316">
    <property type="protein sequence ID" value="CAJ0607547.1"/>
    <property type="molecule type" value="Genomic_DNA"/>
</dbReference>